<evidence type="ECO:0000256" key="4">
    <source>
        <dbReference type="ARBA" id="ARBA00022741"/>
    </source>
</evidence>
<accession>A0A5K1HIS4</accession>
<dbReference type="PANTHER" id="PTHR23359">
    <property type="entry name" value="NUCLEOTIDE KINASE"/>
    <property type="match status" value="1"/>
</dbReference>
<evidence type="ECO:0000256" key="5">
    <source>
        <dbReference type="ARBA" id="ARBA00022777"/>
    </source>
</evidence>
<reference evidence="6" key="1">
    <citation type="submission" date="2019-09" db="EMBL/GenBank/DDBJ databases">
        <authorList>
            <person name="Zhang L."/>
        </authorList>
    </citation>
    <scope>NUCLEOTIDE SEQUENCE</scope>
</reference>
<organism evidence="6">
    <name type="scientific">Nymphaea colorata</name>
    <name type="common">pocket water lily</name>
    <dbReference type="NCBI Taxonomy" id="210225"/>
    <lineage>
        <taxon>Eukaryota</taxon>
        <taxon>Viridiplantae</taxon>
        <taxon>Streptophyta</taxon>
        <taxon>Embryophyta</taxon>
        <taxon>Tracheophyta</taxon>
        <taxon>Spermatophyta</taxon>
        <taxon>Magnoliopsida</taxon>
        <taxon>Nymphaeales</taxon>
        <taxon>Nymphaeaceae</taxon>
        <taxon>Nymphaea</taxon>
    </lineage>
</organism>
<dbReference type="Gene3D" id="3.40.50.300">
    <property type="entry name" value="P-loop containing nucleotide triphosphate hydrolases"/>
    <property type="match status" value="1"/>
</dbReference>
<protein>
    <recommendedName>
        <fullName evidence="2">adenylate kinase</fullName>
        <ecNumber evidence="2">2.7.4.3</ecNumber>
    </recommendedName>
</protein>
<evidence type="ECO:0000256" key="1">
    <source>
        <dbReference type="ARBA" id="ARBA00007220"/>
    </source>
</evidence>
<comment type="similarity">
    <text evidence="1">Belongs to the adenylate kinase family.</text>
</comment>
<evidence type="ECO:0000313" key="6">
    <source>
        <dbReference type="EMBL" id="VVW87893.1"/>
    </source>
</evidence>
<keyword evidence="3" id="KW-0808">Transferase</keyword>
<dbReference type="Pfam" id="PF00406">
    <property type="entry name" value="ADK"/>
    <property type="match status" value="1"/>
</dbReference>
<dbReference type="AlphaFoldDB" id="A0A5K1HIS4"/>
<keyword evidence="5" id="KW-0418">Kinase</keyword>
<evidence type="ECO:0000256" key="2">
    <source>
        <dbReference type="ARBA" id="ARBA00012955"/>
    </source>
</evidence>
<evidence type="ECO:0000256" key="3">
    <source>
        <dbReference type="ARBA" id="ARBA00022679"/>
    </source>
</evidence>
<name>A0A5K1HIS4_9MAGN</name>
<dbReference type="InterPro" id="IPR000850">
    <property type="entry name" value="Adenylat/UMP-CMP_kin"/>
</dbReference>
<dbReference type="EC" id="2.7.4.3" evidence="2"/>
<dbReference type="EMBL" id="LR722102">
    <property type="protein sequence ID" value="VVW87893.1"/>
    <property type="molecule type" value="Genomic_DNA"/>
</dbReference>
<dbReference type="GO" id="GO:0005524">
    <property type="term" value="F:ATP binding"/>
    <property type="evidence" value="ECO:0007669"/>
    <property type="project" value="InterPro"/>
</dbReference>
<keyword evidence="4" id="KW-0547">Nucleotide-binding</keyword>
<proteinExistence type="inferred from homology"/>
<dbReference type="SUPFAM" id="SSF52540">
    <property type="entry name" value="P-loop containing nucleoside triphosphate hydrolases"/>
    <property type="match status" value="1"/>
</dbReference>
<dbReference type="InterPro" id="IPR027417">
    <property type="entry name" value="P-loop_NTPase"/>
</dbReference>
<dbReference type="GO" id="GO:0004017">
    <property type="term" value="F:AMP kinase activity"/>
    <property type="evidence" value="ECO:0007669"/>
    <property type="project" value="UniProtKB-EC"/>
</dbReference>
<gene>
    <name evidence="6" type="ORF">NYM_LOCUS29936</name>
</gene>
<sequence>MCYLVKKYGFIHLSTGDLLRDEIKTGSQLGKEIDAVIKEGKLVSSELMVRLVQEKIERNNYAGKYCLMASREAKRTWMFGSV</sequence>